<accession>A0A2Y9MKF1</accession>
<dbReference type="AlphaFoldDB" id="A0A2Y9MKF1"/>
<reference evidence="2" key="1">
    <citation type="submission" date="2025-08" db="UniProtKB">
        <authorList>
            <consortium name="RefSeq"/>
        </authorList>
    </citation>
    <scope>IDENTIFICATION</scope>
    <source>
        <tissue evidence="2">Blood</tissue>
    </source>
</reference>
<dbReference type="RefSeq" id="XP_022422481.1">
    <property type="nucleotide sequence ID" value="XM_022566773.1"/>
</dbReference>
<keyword evidence="1" id="KW-1185">Reference proteome</keyword>
<dbReference type="InParanoid" id="A0A2Y9MKF1"/>
<name>A0A2Y9MKF1_DELLE</name>
<dbReference type="KEGG" id="dle:111171134"/>
<protein>
    <submittedName>
        <fullName evidence="2">RAD52 motif-containing protein 1-like</fullName>
    </submittedName>
</protein>
<organism evidence="1 2">
    <name type="scientific">Delphinapterus leucas</name>
    <name type="common">Beluga whale</name>
    <dbReference type="NCBI Taxonomy" id="9749"/>
    <lineage>
        <taxon>Eukaryota</taxon>
        <taxon>Metazoa</taxon>
        <taxon>Chordata</taxon>
        <taxon>Craniata</taxon>
        <taxon>Vertebrata</taxon>
        <taxon>Euteleostomi</taxon>
        <taxon>Mammalia</taxon>
        <taxon>Eutheria</taxon>
        <taxon>Laurasiatheria</taxon>
        <taxon>Artiodactyla</taxon>
        <taxon>Whippomorpha</taxon>
        <taxon>Cetacea</taxon>
        <taxon>Odontoceti</taxon>
        <taxon>Monodontidae</taxon>
        <taxon>Delphinapterus</taxon>
    </lineage>
</organism>
<dbReference type="Proteomes" id="UP000248483">
    <property type="component" value="Unplaced"/>
</dbReference>
<sequence>MPDRRHMLRVIIIPYVKEGNPEACSSESYDRCIQKLLIVVLESGKTGVAYRPCEEVTDGRTEEELQDLFQVSYFSS</sequence>
<evidence type="ECO:0000313" key="2">
    <source>
        <dbReference type="RefSeq" id="XP_022422481.1"/>
    </source>
</evidence>
<proteinExistence type="predicted"/>
<evidence type="ECO:0000313" key="1">
    <source>
        <dbReference type="Proteomes" id="UP000248483"/>
    </source>
</evidence>
<dbReference type="GeneID" id="111171134"/>
<gene>
    <name evidence="2" type="primary">LOC111171134</name>
</gene>